<evidence type="ECO:0000313" key="7">
    <source>
        <dbReference type="EMBL" id="KAF0327744.1"/>
    </source>
</evidence>
<dbReference type="Pfam" id="PF07993">
    <property type="entry name" value="NAD_binding_4"/>
    <property type="match status" value="1"/>
</dbReference>
<accession>A0A8H3ZPL7</accession>
<dbReference type="InterPro" id="IPR009081">
    <property type="entry name" value="PP-bd_ACP"/>
</dbReference>
<evidence type="ECO:0000313" key="8">
    <source>
        <dbReference type="Proteomes" id="UP000434172"/>
    </source>
</evidence>
<dbReference type="InterPro" id="IPR020845">
    <property type="entry name" value="AMP-binding_CS"/>
</dbReference>
<dbReference type="InterPro" id="IPR000873">
    <property type="entry name" value="AMP-dep_synth/lig_dom"/>
</dbReference>
<dbReference type="AlphaFoldDB" id="A0A8H3ZPL7"/>
<dbReference type="PROSITE" id="PS00455">
    <property type="entry name" value="AMP_BINDING"/>
    <property type="match status" value="1"/>
</dbReference>
<dbReference type="Pfam" id="PF00501">
    <property type="entry name" value="AMP-binding"/>
    <property type="match status" value="1"/>
</dbReference>
<evidence type="ECO:0000256" key="3">
    <source>
        <dbReference type="ARBA" id="ARBA00022857"/>
    </source>
</evidence>
<dbReference type="Gene3D" id="3.40.50.720">
    <property type="entry name" value="NAD(P)-binding Rossmann-like Domain"/>
    <property type="match status" value="1"/>
</dbReference>
<feature type="domain" description="Thioester reductase (TE)" evidence="6">
    <location>
        <begin position="701"/>
        <end position="942"/>
    </location>
</feature>
<keyword evidence="1" id="KW-0596">Phosphopantetheine</keyword>
<feature type="domain" description="AMP-dependent synthetase/ligase" evidence="4">
    <location>
        <begin position="41"/>
        <end position="356"/>
    </location>
</feature>
<dbReference type="SUPFAM" id="SSF56801">
    <property type="entry name" value="Acetyl-CoA synthetase-like"/>
    <property type="match status" value="1"/>
</dbReference>
<dbReference type="InterPro" id="IPR051414">
    <property type="entry name" value="Adenylate-forming_Reductase"/>
</dbReference>
<reference evidence="7 8" key="1">
    <citation type="submission" date="2019-12" db="EMBL/GenBank/DDBJ databases">
        <title>A genome sequence resource for the geographically widespread anthracnose pathogen Colletotrichum asianum.</title>
        <authorList>
            <person name="Meng Y."/>
        </authorList>
    </citation>
    <scope>NUCLEOTIDE SEQUENCE [LARGE SCALE GENOMIC DNA]</scope>
    <source>
        <strain evidence="7 8">ICMP 18580</strain>
    </source>
</reference>
<dbReference type="Gene3D" id="1.10.1200.10">
    <property type="entry name" value="ACP-like"/>
    <property type="match status" value="1"/>
</dbReference>
<dbReference type="InterPro" id="IPR006162">
    <property type="entry name" value="Ppantetheine_attach_site"/>
</dbReference>
<evidence type="ECO:0000256" key="1">
    <source>
        <dbReference type="ARBA" id="ARBA00022450"/>
    </source>
</evidence>
<dbReference type="InterPro" id="IPR013120">
    <property type="entry name" value="FAR_NAD-bd"/>
</dbReference>
<sequence length="1080" mass="119809">MATTTIQVTEPATLRSNGNLTVPNIIDQRAAYEPLREACSIPRTANPRDGWRIITYKELANCVNYMAQVILQSYGAPPKDTFPTICYIGPNDIRYGIMIVAAIKAGYKVSLFVSPRNPLEAQLNLFNLSNCQIVARPKSHTAVVDLWLKNRPMDVLEVEDLESILAQPEAPSIPYTKTQAEAEWDPFVVLHTSGSTGLPKPIVVKHGSVAMTDTLRQLPPWNGTVPTGQAMDARTKRHFSPMPLFHAGGVYGFLGTMVLGGKPLALPYADRPLTPELCIECIKYSKADSAGLPPSVLEEISHRPEQVAELKNLAFVGFGGGPLSQEAGDTLVRNGVHLINIIGATETLPMCVWYQKNPELWQYFIYNDEYSGLEWRRATGEDNVYEMVITRKSKQVPIQGIFYTFPDKEQYNTSDLYKPHPTLPNHWKFYGRADNILNLSNGEKLNPTDMEDIIMGHAEVRNALIVGAWKFQPALIVEPMTYPKTKEQEDDLIDRLMPTIAEANKIIATHGRLVRHLIMLAKPEKPFLLADKGTVKRAATVKLYHDEIEDLYANPREIPLDRVPRLDLTSEAALAQSIEKLFREHLGVPRMEPNTDFFAAGMDSLQIITAARLVTASLRVTDKAYSGANIEARDMYAHASPIQLAGHILQNVVRGQANGEASSDGPSVEPMKELYNRLSQNLIHAKPGRPEARKSNQTVILTGSTGNMGSYLLDELVRNPQVSKVICFNRSPDGGGGKQEKAMEERGLVSPSKSGKVEFFHTNLAQPNMGLREEVYGRLLKEVDRVVHNAWAVNFNMPFEAFEPHVKGVRNLADFAAKADRRVVMVFVSTIGTVSGWTPDRGPVPEESLRGDWKIGGGIGYGRSKLVSSMILEDTAKVGDFPLSVVRVGQIAGPLAEQGAWSRQEWLPSIIASSLHIKALPKNLATMNEVSWVPVEIMSRMILDVGGLTKESTEYHEGYFTGANPSPTSFDKFVPAIQKYYGKSRLPDLVTFPEWVKRLEASKTASRDSGAERNPGLKLLDFYRGVSQGDEKTTKEFITKRTAAASPSLRSVGPVTPELMIHWCKQWKYETPAPVRAGRL</sequence>
<dbReference type="PANTHER" id="PTHR43439:SF2">
    <property type="entry name" value="ENZYME, PUTATIVE (JCVI)-RELATED"/>
    <property type="match status" value="1"/>
</dbReference>
<proteinExistence type="predicted"/>
<protein>
    <submittedName>
        <fullName evidence="7">Male sterility protein</fullName>
    </submittedName>
</protein>
<dbReference type="Proteomes" id="UP000434172">
    <property type="component" value="Unassembled WGS sequence"/>
</dbReference>
<evidence type="ECO:0000259" key="5">
    <source>
        <dbReference type="Pfam" id="PF00550"/>
    </source>
</evidence>
<dbReference type="Pfam" id="PF23562">
    <property type="entry name" value="AMP-binding_C_3"/>
    <property type="match status" value="1"/>
</dbReference>
<dbReference type="PANTHER" id="PTHR43439">
    <property type="entry name" value="PHENYLACETATE-COENZYME A LIGASE"/>
    <property type="match status" value="1"/>
</dbReference>
<feature type="domain" description="Carrier" evidence="5">
    <location>
        <begin position="578"/>
        <end position="648"/>
    </location>
</feature>
<dbReference type="SUPFAM" id="SSF51735">
    <property type="entry name" value="NAD(P)-binding Rossmann-fold domains"/>
    <property type="match status" value="1"/>
</dbReference>
<dbReference type="EMBL" id="WOWK01000021">
    <property type="protein sequence ID" value="KAF0327744.1"/>
    <property type="molecule type" value="Genomic_DNA"/>
</dbReference>
<comment type="caution">
    <text evidence="7">The sequence shown here is derived from an EMBL/GenBank/DDBJ whole genome shotgun (WGS) entry which is preliminary data.</text>
</comment>
<keyword evidence="2" id="KW-0597">Phosphoprotein</keyword>
<evidence type="ECO:0000256" key="2">
    <source>
        <dbReference type="ARBA" id="ARBA00022553"/>
    </source>
</evidence>
<evidence type="ECO:0000259" key="6">
    <source>
        <dbReference type="Pfam" id="PF07993"/>
    </source>
</evidence>
<dbReference type="Gene3D" id="3.40.50.12780">
    <property type="entry name" value="N-terminal domain of ligase-like"/>
    <property type="match status" value="1"/>
</dbReference>
<organism evidence="7 8">
    <name type="scientific">Colletotrichum asianum</name>
    <dbReference type="NCBI Taxonomy" id="702518"/>
    <lineage>
        <taxon>Eukaryota</taxon>
        <taxon>Fungi</taxon>
        <taxon>Dikarya</taxon>
        <taxon>Ascomycota</taxon>
        <taxon>Pezizomycotina</taxon>
        <taxon>Sordariomycetes</taxon>
        <taxon>Hypocreomycetidae</taxon>
        <taxon>Glomerellales</taxon>
        <taxon>Glomerellaceae</taxon>
        <taxon>Colletotrichum</taxon>
        <taxon>Colletotrichum gloeosporioides species complex</taxon>
    </lineage>
</organism>
<dbReference type="PROSITE" id="PS00012">
    <property type="entry name" value="PHOSPHOPANTETHEINE"/>
    <property type="match status" value="1"/>
</dbReference>
<keyword evidence="8" id="KW-1185">Reference proteome</keyword>
<gene>
    <name evidence="7" type="ORF">GQ607_004953</name>
</gene>
<keyword evidence="3" id="KW-0521">NADP</keyword>
<dbReference type="Pfam" id="PF00550">
    <property type="entry name" value="PP-binding"/>
    <property type="match status" value="1"/>
</dbReference>
<dbReference type="InterPro" id="IPR036291">
    <property type="entry name" value="NAD(P)-bd_dom_sf"/>
</dbReference>
<dbReference type="SUPFAM" id="SSF47336">
    <property type="entry name" value="ACP-like"/>
    <property type="match status" value="1"/>
</dbReference>
<name>A0A8H3ZPL7_9PEZI</name>
<dbReference type="InterPro" id="IPR036736">
    <property type="entry name" value="ACP-like_sf"/>
</dbReference>
<evidence type="ECO:0000259" key="4">
    <source>
        <dbReference type="Pfam" id="PF00501"/>
    </source>
</evidence>
<dbReference type="InterPro" id="IPR042099">
    <property type="entry name" value="ANL_N_sf"/>
</dbReference>
<dbReference type="OrthoDB" id="429813at2759"/>